<keyword evidence="6 7" id="KW-0472">Membrane</keyword>
<comment type="subcellular location">
    <subcellularLocation>
        <location evidence="1">Cell membrane</location>
        <topology evidence="1">Multi-pass membrane protein</topology>
    </subcellularLocation>
</comment>
<feature type="transmembrane region" description="Helical" evidence="8">
    <location>
        <begin position="138"/>
        <end position="162"/>
    </location>
</feature>
<dbReference type="InterPro" id="IPR028362">
    <property type="entry name" value="AlgI"/>
</dbReference>
<feature type="transmembrane region" description="Helical" evidence="8">
    <location>
        <begin position="527"/>
        <end position="548"/>
    </location>
</feature>
<dbReference type="InterPro" id="IPR004299">
    <property type="entry name" value="MBOAT_fam"/>
</dbReference>
<evidence type="ECO:0000256" key="3">
    <source>
        <dbReference type="ARBA" id="ARBA00022475"/>
    </source>
</evidence>
<sequence>MTSYFSLTMLGLILPGTAVAYQVMPRRARWAVLLAASYVTFWAISGKLLAFLLASTVTIWLCGLALDREIKQRGEALRAPGANRKAVKQSYARRMRLIMAAGAVVNLGMLFAFKYVVFTHRLLAPLAAPLLTHLGIGWAAPAAIAAPIGISFYTLQAVSYLVDVYRQSVTADRNLCRLALFMAFFPQIMEGPICRYGQTAQALWAGHGITWENLVSGSQRILWGAAKKLIVADRVNLLVKTVFASYESYDGSVIALAAVLYTIQLYCDFSGTMDFVVGTGRIFGVRLPENFRQPFFSRTASEFWQRWHITLGTWFRDYVFYPVSLSKPVKRLTTSARHLLGNRMGPVAASGVALLAVWLGNGLWHGAGGQYVLFGLFWFAVIWLGGFAEPIAQSICERLGIDRSALPYRAFQHARTLVVVFCGELIFRADGGWAALGMLKRLFSQFSLASFSDGTVLKLGMDGADFACVGIAIAVLFAVGLLREREQHDPAASATPAGHAGASAAATANTAATRFALAWWQNFNVRWVLGCALILAIVVFGAYGTGYVPVDPMYASF</sequence>
<evidence type="ECO:0000256" key="2">
    <source>
        <dbReference type="ARBA" id="ARBA00010323"/>
    </source>
</evidence>
<dbReference type="RefSeq" id="WP_087185789.1">
    <property type="nucleotide sequence ID" value="NZ_NFHO01000002.1"/>
</dbReference>
<feature type="transmembrane region" description="Helical" evidence="8">
    <location>
        <begin position="459"/>
        <end position="482"/>
    </location>
</feature>
<keyword evidence="7 9" id="KW-0012">Acyltransferase</keyword>
<keyword evidence="7 9" id="KW-0808">Transferase</keyword>
<accession>A0A1Y3UF69</accession>
<dbReference type="PIRSF" id="PIRSF016636">
    <property type="entry name" value="AlgI_DltB"/>
    <property type="match status" value="1"/>
</dbReference>
<reference evidence="10" key="1">
    <citation type="submission" date="2017-04" db="EMBL/GenBank/DDBJ databases">
        <title>Function of individual gut microbiota members based on whole genome sequencing of pure cultures obtained from chicken caecum.</title>
        <authorList>
            <person name="Medvecky M."/>
            <person name="Cejkova D."/>
            <person name="Polansky O."/>
            <person name="Karasova D."/>
            <person name="Kubasova T."/>
            <person name="Cizek A."/>
            <person name="Rychlik I."/>
        </authorList>
    </citation>
    <scope>NUCLEOTIDE SEQUENCE [LARGE SCALE GENOMIC DNA]</scope>
    <source>
        <strain evidence="10">An70</strain>
    </source>
</reference>
<keyword evidence="5 8" id="KW-1133">Transmembrane helix</keyword>
<dbReference type="eggNOG" id="COG1696">
    <property type="taxonomic scope" value="Bacteria"/>
</dbReference>
<dbReference type="InterPro" id="IPR051085">
    <property type="entry name" value="MB_O-acyltransferase"/>
</dbReference>
<evidence type="ECO:0000256" key="4">
    <source>
        <dbReference type="ARBA" id="ARBA00022692"/>
    </source>
</evidence>
<dbReference type="STRING" id="1118060.GCA_000311845_01798"/>
<evidence type="ECO:0000256" key="5">
    <source>
        <dbReference type="ARBA" id="ARBA00022989"/>
    </source>
</evidence>
<evidence type="ECO:0000256" key="7">
    <source>
        <dbReference type="PIRNR" id="PIRNR016636"/>
    </source>
</evidence>
<name>A0A1Y3UF69_9ACTN</name>
<organism evidence="9 10">
    <name type="scientific">Enorma massiliensis</name>
    <dbReference type="NCBI Taxonomy" id="1472761"/>
    <lineage>
        <taxon>Bacteria</taxon>
        <taxon>Bacillati</taxon>
        <taxon>Actinomycetota</taxon>
        <taxon>Coriobacteriia</taxon>
        <taxon>Coriobacteriales</taxon>
        <taxon>Coriobacteriaceae</taxon>
        <taxon>Enorma</taxon>
    </lineage>
</organism>
<dbReference type="PIRSF" id="PIRSF500217">
    <property type="entry name" value="AlgI"/>
    <property type="match status" value="1"/>
</dbReference>
<feature type="transmembrane region" description="Helical" evidence="8">
    <location>
        <begin position="417"/>
        <end position="439"/>
    </location>
</feature>
<feature type="transmembrane region" description="Helical" evidence="8">
    <location>
        <begin position="30"/>
        <end position="63"/>
    </location>
</feature>
<dbReference type="PANTHER" id="PTHR13285:SF18">
    <property type="entry name" value="PROTEIN-CYSTEINE N-PALMITOYLTRANSFERASE RASP"/>
    <property type="match status" value="1"/>
</dbReference>
<evidence type="ECO:0000256" key="8">
    <source>
        <dbReference type="SAM" id="Phobius"/>
    </source>
</evidence>
<evidence type="ECO:0000313" key="10">
    <source>
        <dbReference type="Proteomes" id="UP000196560"/>
    </source>
</evidence>
<dbReference type="EMBL" id="NFHO01000002">
    <property type="protein sequence ID" value="OUN44030.1"/>
    <property type="molecule type" value="Genomic_DNA"/>
</dbReference>
<gene>
    <name evidence="9" type="ORF">B5G21_01750</name>
</gene>
<protein>
    <submittedName>
        <fullName evidence="9">Membrane-bound O-acyltransferase family protein</fullName>
    </submittedName>
</protein>
<feature type="transmembrane region" description="Helical" evidence="8">
    <location>
        <begin position="97"/>
        <end position="118"/>
    </location>
</feature>
<dbReference type="Pfam" id="PF03062">
    <property type="entry name" value="MBOAT"/>
    <property type="match status" value="1"/>
</dbReference>
<evidence type="ECO:0000256" key="6">
    <source>
        <dbReference type="ARBA" id="ARBA00023136"/>
    </source>
</evidence>
<keyword evidence="3 7" id="KW-1003">Cell membrane</keyword>
<feature type="transmembrane region" description="Helical" evidence="8">
    <location>
        <begin position="340"/>
        <end position="359"/>
    </location>
</feature>
<evidence type="ECO:0000313" key="9">
    <source>
        <dbReference type="EMBL" id="OUN44030.1"/>
    </source>
</evidence>
<comment type="caution">
    <text evidence="9">The sequence shown here is derived from an EMBL/GenBank/DDBJ whole genome shotgun (WGS) entry which is preliminary data.</text>
</comment>
<proteinExistence type="inferred from homology"/>
<dbReference type="GO" id="GO:0005886">
    <property type="term" value="C:plasma membrane"/>
    <property type="evidence" value="ECO:0007669"/>
    <property type="project" value="UniProtKB-SubCell"/>
</dbReference>
<dbReference type="Proteomes" id="UP000196560">
    <property type="component" value="Unassembled WGS sequence"/>
</dbReference>
<dbReference type="AlphaFoldDB" id="A0A1Y3UF69"/>
<dbReference type="InterPro" id="IPR024194">
    <property type="entry name" value="Ac/AlaTfrase_AlgI/DltB"/>
</dbReference>
<keyword evidence="4 8" id="KW-0812">Transmembrane</keyword>
<feature type="transmembrane region" description="Helical" evidence="8">
    <location>
        <begin position="371"/>
        <end position="396"/>
    </location>
</feature>
<dbReference type="PANTHER" id="PTHR13285">
    <property type="entry name" value="ACYLTRANSFERASE"/>
    <property type="match status" value="1"/>
</dbReference>
<evidence type="ECO:0000256" key="1">
    <source>
        <dbReference type="ARBA" id="ARBA00004651"/>
    </source>
</evidence>
<dbReference type="GO" id="GO:0016746">
    <property type="term" value="F:acyltransferase activity"/>
    <property type="evidence" value="ECO:0007669"/>
    <property type="project" value="UniProtKB-KW"/>
</dbReference>
<comment type="similarity">
    <text evidence="2 7">Belongs to the membrane-bound acyltransferase family.</text>
</comment>
<keyword evidence="10" id="KW-1185">Reference proteome</keyword>
<dbReference type="GO" id="GO:0042121">
    <property type="term" value="P:alginic acid biosynthetic process"/>
    <property type="evidence" value="ECO:0007669"/>
    <property type="project" value="InterPro"/>
</dbReference>